<dbReference type="EMBL" id="KQ483416">
    <property type="protein sequence ID" value="KYP53170.1"/>
    <property type="molecule type" value="Genomic_DNA"/>
</dbReference>
<keyword evidence="3" id="KW-1185">Reference proteome</keyword>
<dbReference type="AlphaFoldDB" id="A0A151SEA9"/>
<protein>
    <submittedName>
        <fullName evidence="2">Uncharacterized protein</fullName>
    </submittedName>
</protein>
<evidence type="ECO:0000313" key="3">
    <source>
        <dbReference type="Proteomes" id="UP000075243"/>
    </source>
</evidence>
<dbReference type="Proteomes" id="UP000075243">
    <property type="component" value="Unassembled WGS sequence"/>
</dbReference>
<name>A0A151SEA9_CAJCA</name>
<dbReference type="Gramene" id="C.cajan_24895.t">
    <property type="protein sequence ID" value="C.cajan_24895.t.cds1"/>
    <property type="gene ID" value="C.cajan_24895"/>
</dbReference>
<reference evidence="2" key="1">
    <citation type="journal article" date="2012" name="Nat. Biotechnol.">
        <title>Draft genome sequence of pigeonpea (Cajanus cajan), an orphan legume crop of resource-poor farmers.</title>
        <authorList>
            <person name="Varshney R.K."/>
            <person name="Chen W."/>
            <person name="Li Y."/>
            <person name="Bharti A.K."/>
            <person name="Saxena R.K."/>
            <person name="Schlueter J.A."/>
            <person name="Donoghue M.T."/>
            <person name="Azam S."/>
            <person name="Fan G."/>
            <person name="Whaley A.M."/>
            <person name="Farmer A.D."/>
            <person name="Sheridan J."/>
            <person name="Iwata A."/>
            <person name="Tuteja R."/>
            <person name="Penmetsa R.V."/>
            <person name="Wu W."/>
            <person name="Upadhyaya H.D."/>
            <person name="Yang S.P."/>
            <person name="Shah T."/>
            <person name="Saxena K.B."/>
            <person name="Michael T."/>
            <person name="McCombie W.R."/>
            <person name="Yang B."/>
            <person name="Zhang G."/>
            <person name="Yang H."/>
            <person name="Wang J."/>
            <person name="Spillane C."/>
            <person name="Cook D.R."/>
            <person name="May G.D."/>
            <person name="Xu X."/>
            <person name="Jackson S.A."/>
        </authorList>
    </citation>
    <scope>NUCLEOTIDE SEQUENCE [LARGE SCALE GENOMIC DNA]</scope>
</reference>
<sequence>MWPKGATPKECPSLSIENVGDKPINDVKGKMSMEENNNTDNVKLHGKLLMDEKSDVERLGSSKQLSFPFVPPISYKETLDQLDWQVVEALISLSKGVGKI</sequence>
<evidence type="ECO:0000256" key="1">
    <source>
        <dbReference type="SAM" id="MobiDB-lite"/>
    </source>
</evidence>
<evidence type="ECO:0000313" key="2">
    <source>
        <dbReference type="EMBL" id="KYP53170.1"/>
    </source>
</evidence>
<gene>
    <name evidence="2" type="ORF">KK1_024993</name>
</gene>
<feature type="region of interest" description="Disordered" evidence="1">
    <location>
        <begin position="1"/>
        <end position="24"/>
    </location>
</feature>
<accession>A0A151SEA9</accession>
<proteinExistence type="predicted"/>
<organism evidence="2 3">
    <name type="scientific">Cajanus cajan</name>
    <name type="common">Pigeon pea</name>
    <name type="synonym">Cajanus indicus</name>
    <dbReference type="NCBI Taxonomy" id="3821"/>
    <lineage>
        <taxon>Eukaryota</taxon>
        <taxon>Viridiplantae</taxon>
        <taxon>Streptophyta</taxon>
        <taxon>Embryophyta</taxon>
        <taxon>Tracheophyta</taxon>
        <taxon>Spermatophyta</taxon>
        <taxon>Magnoliopsida</taxon>
        <taxon>eudicotyledons</taxon>
        <taxon>Gunneridae</taxon>
        <taxon>Pentapetalae</taxon>
        <taxon>rosids</taxon>
        <taxon>fabids</taxon>
        <taxon>Fabales</taxon>
        <taxon>Fabaceae</taxon>
        <taxon>Papilionoideae</taxon>
        <taxon>50 kb inversion clade</taxon>
        <taxon>NPAAA clade</taxon>
        <taxon>indigoferoid/millettioid clade</taxon>
        <taxon>Phaseoleae</taxon>
        <taxon>Cajanus</taxon>
    </lineage>
</organism>